<dbReference type="Gene3D" id="2.60.120.620">
    <property type="entry name" value="q2cbj1_9rhob like domain"/>
    <property type="match status" value="1"/>
</dbReference>
<evidence type="ECO:0000259" key="9">
    <source>
        <dbReference type="PROSITE" id="PS51471"/>
    </source>
</evidence>
<dbReference type="GO" id="GO:0016706">
    <property type="term" value="F:2-oxoglutarate-dependent dioxygenase activity"/>
    <property type="evidence" value="ECO:0007669"/>
    <property type="project" value="UniProtKB-UniRule"/>
</dbReference>
<dbReference type="EMBL" id="QRBB01000001">
    <property type="protein sequence ID" value="RDS78436.1"/>
    <property type="molecule type" value="Genomic_DNA"/>
</dbReference>
<dbReference type="AlphaFoldDB" id="A0A395LN10"/>
<dbReference type="InterPro" id="IPR023550">
    <property type="entry name" value="PKHD_hydroxylase"/>
</dbReference>
<feature type="binding site" evidence="7">
    <location>
        <position position="96"/>
    </location>
    <ligand>
        <name>Fe cation</name>
        <dbReference type="ChEBI" id="CHEBI:24875"/>
    </ligand>
</feature>
<evidence type="ECO:0000256" key="4">
    <source>
        <dbReference type="ARBA" id="ARBA00022964"/>
    </source>
</evidence>
<name>A0A395LN10_9SPHN</name>
<protein>
    <submittedName>
        <fullName evidence="10">Fe2+-dependent dioxygenase</fullName>
    </submittedName>
</protein>
<comment type="cofactor">
    <cofactor evidence="1 7">
        <name>L-ascorbate</name>
        <dbReference type="ChEBI" id="CHEBI:38290"/>
    </cofactor>
</comment>
<dbReference type="NCBIfam" id="NF003974">
    <property type="entry name" value="PRK05467.1-3"/>
    <property type="match status" value="1"/>
</dbReference>
<keyword evidence="6 7" id="KW-0408">Iron</keyword>
<evidence type="ECO:0000256" key="5">
    <source>
        <dbReference type="ARBA" id="ARBA00023002"/>
    </source>
</evidence>
<dbReference type="GO" id="GO:0031418">
    <property type="term" value="F:L-ascorbic acid binding"/>
    <property type="evidence" value="ECO:0007669"/>
    <property type="project" value="UniProtKB-KW"/>
</dbReference>
<dbReference type="GO" id="GO:0006879">
    <property type="term" value="P:intracellular iron ion homeostasis"/>
    <property type="evidence" value="ECO:0007669"/>
    <property type="project" value="TreeGrafter"/>
</dbReference>
<dbReference type="OrthoDB" id="9812472at2"/>
<dbReference type="PROSITE" id="PS51471">
    <property type="entry name" value="FE2OG_OXY"/>
    <property type="match status" value="1"/>
</dbReference>
<comment type="caution">
    <text evidence="10">The sequence shown here is derived from an EMBL/GenBank/DDBJ whole genome shotgun (WGS) entry which is preliminary data.</text>
</comment>
<keyword evidence="11" id="KW-1185">Reference proteome</keyword>
<evidence type="ECO:0000313" key="11">
    <source>
        <dbReference type="Proteomes" id="UP000254101"/>
    </source>
</evidence>
<proteinExistence type="inferred from homology"/>
<dbReference type="InterPro" id="IPR006620">
    <property type="entry name" value="Pro_4_hyd_alph"/>
</dbReference>
<feature type="binding site" evidence="7">
    <location>
        <position position="98"/>
    </location>
    <ligand>
        <name>Fe cation</name>
        <dbReference type="ChEBI" id="CHEBI:24875"/>
    </ligand>
</feature>
<dbReference type="NCBIfam" id="NF003973">
    <property type="entry name" value="PRK05467.1-2"/>
    <property type="match status" value="1"/>
</dbReference>
<evidence type="ECO:0000256" key="2">
    <source>
        <dbReference type="ARBA" id="ARBA00022723"/>
    </source>
</evidence>
<keyword evidence="3 7" id="KW-0847">Vitamin C</keyword>
<keyword evidence="2 7" id="KW-0479">Metal-binding</keyword>
<reference evidence="10 11" key="1">
    <citation type="submission" date="2018-07" db="EMBL/GenBank/DDBJ databases">
        <title>Erythrobacter nanhaiensis sp. nov., a novel member of the genus Erythrobacter isolated from the South China Sea.</title>
        <authorList>
            <person name="Chen X."/>
            <person name="Liu J."/>
        </authorList>
    </citation>
    <scope>NUCLEOTIDE SEQUENCE [LARGE SCALE GENOMIC DNA]</scope>
    <source>
        <strain evidence="10 11">S-5</strain>
    </source>
</reference>
<dbReference type="GO" id="GO:0006974">
    <property type="term" value="P:DNA damage response"/>
    <property type="evidence" value="ECO:0007669"/>
    <property type="project" value="TreeGrafter"/>
</dbReference>
<feature type="binding site" evidence="7">
    <location>
        <position position="169"/>
    </location>
    <ligand>
        <name>2-oxoglutarate</name>
        <dbReference type="ChEBI" id="CHEBI:16810"/>
    </ligand>
</feature>
<dbReference type="Gene3D" id="4.10.860.20">
    <property type="entry name" value="Rabenosyn, Rab binding domain"/>
    <property type="match status" value="1"/>
</dbReference>
<evidence type="ECO:0000256" key="1">
    <source>
        <dbReference type="ARBA" id="ARBA00001961"/>
    </source>
</evidence>
<comment type="cofactor">
    <cofactor evidence="7">
        <name>Fe(2+)</name>
        <dbReference type="ChEBI" id="CHEBI:29033"/>
    </cofactor>
    <text evidence="7">Binds 1 Fe(2+) ion per subunit.</text>
</comment>
<dbReference type="Pfam" id="PF18331">
    <property type="entry name" value="PKHD_C"/>
    <property type="match status" value="1"/>
</dbReference>
<organism evidence="10 11">
    <name type="scientific">Alteriqipengyuania lutimaris</name>
    <dbReference type="NCBI Taxonomy" id="1538146"/>
    <lineage>
        <taxon>Bacteria</taxon>
        <taxon>Pseudomonadati</taxon>
        <taxon>Pseudomonadota</taxon>
        <taxon>Alphaproteobacteria</taxon>
        <taxon>Sphingomonadales</taxon>
        <taxon>Erythrobacteraceae</taxon>
        <taxon>Alteriqipengyuania</taxon>
    </lineage>
</organism>
<dbReference type="NCBIfam" id="NF003975">
    <property type="entry name" value="PRK05467.1-4"/>
    <property type="match status" value="1"/>
</dbReference>
<dbReference type="Pfam" id="PF13640">
    <property type="entry name" value="2OG-FeII_Oxy_3"/>
    <property type="match status" value="1"/>
</dbReference>
<evidence type="ECO:0000313" key="10">
    <source>
        <dbReference type="EMBL" id="RDS78436.1"/>
    </source>
</evidence>
<dbReference type="InterPro" id="IPR041097">
    <property type="entry name" value="PKHD_C"/>
</dbReference>
<evidence type="ECO:0000256" key="8">
    <source>
        <dbReference type="SAM" id="MobiDB-lite"/>
    </source>
</evidence>
<evidence type="ECO:0000256" key="6">
    <source>
        <dbReference type="ARBA" id="ARBA00023004"/>
    </source>
</evidence>
<dbReference type="PANTHER" id="PTHR41536:SF1">
    <property type="entry name" value="PKHD-TYPE HYDROXYLASE YBIX"/>
    <property type="match status" value="1"/>
</dbReference>
<dbReference type="PANTHER" id="PTHR41536">
    <property type="entry name" value="PKHD-TYPE HYDROXYLASE YBIX"/>
    <property type="match status" value="1"/>
</dbReference>
<dbReference type="Proteomes" id="UP000254101">
    <property type="component" value="Unassembled WGS sequence"/>
</dbReference>
<dbReference type="SUPFAM" id="SSF51197">
    <property type="entry name" value="Clavaminate synthase-like"/>
    <property type="match status" value="1"/>
</dbReference>
<keyword evidence="5 7" id="KW-0560">Oxidoreductase</keyword>
<feature type="region of interest" description="Disordered" evidence="8">
    <location>
        <begin position="28"/>
        <end position="50"/>
    </location>
</feature>
<feature type="binding site" evidence="7">
    <location>
        <position position="159"/>
    </location>
    <ligand>
        <name>Fe cation</name>
        <dbReference type="ChEBI" id="CHEBI:24875"/>
    </ligand>
</feature>
<dbReference type="GO" id="GO:0005506">
    <property type="term" value="F:iron ion binding"/>
    <property type="evidence" value="ECO:0007669"/>
    <property type="project" value="UniProtKB-UniRule"/>
</dbReference>
<keyword evidence="4 7" id="KW-0223">Dioxygenase</keyword>
<dbReference type="InterPro" id="IPR005123">
    <property type="entry name" value="Oxoglu/Fe-dep_dioxygenase_dom"/>
</dbReference>
<feature type="domain" description="Fe2OG dioxygenase" evidence="9">
    <location>
        <begin position="78"/>
        <end position="178"/>
    </location>
</feature>
<dbReference type="RefSeq" id="WP_115492659.1">
    <property type="nucleotide sequence ID" value="NZ_JACHWW010000001.1"/>
</dbReference>
<evidence type="ECO:0000256" key="3">
    <source>
        <dbReference type="ARBA" id="ARBA00022896"/>
    </source>
</evidence>
<gene>
    <name evidence="10" type="ORF">DL238_13045</name>
</gene>
<accession>A0A395LN10</accession>
<dbReference type="SMART" id="SM00702">
    <property type="entry name" value="P4Hc"/>
    <property type="match status" value="1"/>
</dbReference>
<dbReference type="HAMAP" id="MF_00657">
    <property type="entry name" value="Hydroxyl_YbiX"/>
    <property type="match status" value="1"/>
</dbReference>
<dbReference type="InterPro" id="IPR044862">
    <property type="entry name" value="Pro_4_hyd_alph_FE2OG_OXY"/>
</dbReference>
<evidence type="ECO:0000256" key="7">
    <source>
        <dbReference type="HAMAP-Rule" id="MF_00657"/>
    </source>
</evidence>
<sequence length="227" mass="25640">MMVRIENVLSAEQVEGLREMIDAAEWVDGNETSGHQSRTAKRNRQLRQGSEAAQRAGRIVLDALGQTPEFVAAALPLKVFPPLFNRYEGGETFGNHVDNSIRRLEGADFRIRSDLSATLFLSEPDSYEGGELVVEDLFGEHRVKLRAGDMVLYPASSVHRVTPVTDGVRVASFFWLQSMVRDPFQREQLYRLDRTVRVLSADRGSQDEAVMELTNLYHNLMRSWADA</sequence>